<dbReference type="InterPro" id="IPR038404">
    <property type="entry name" value="TRAP_DctP_sf"/>
</dbReference>
<dbReference type="PANTHER" id="PTHR33376">
    <property type="match status" value="1"/>
</dbReference>
<dbReference type="EMBL" id="FXBL01000004">
    <property type="protein sequence ID" value="SMH38067.1"/>
    <property type="molecule type" value="Genomic_DNA"/>
</dbReference>
<dbReference type="CDD" id="cd13665">
    <property type="entry name" value="PBP2_TRAP_Dctp3_4"/>
    <property type="match status" value="1"/>
</dbReference>
<evidence type="ECO:0000256" key="1">
    <source>
        <dbReference type="ARBA" id="ARBA00022729"/>
    </source>
</evidence>
<dbReference type="Pfam" id="PF03480">
    <property type="entry name" value="DctP"/>
    <property type="match status" value="1"/>
</dbReference>
<proteinExistence type="predicted"/>
<reference evidence="3 4" key="1">
    <citation type="submission" date="2017-04" db="EMBL/GenBank/DDBJ databases">
        <authorList>
            <person name="Afonso C.L."/>
            <person name="Miller P.J."/>
            <person name="Scott M.A."/>
            <person name="Spackman E."/>
            <person name="Goraichik I."/>
            <person name="Dimitrov K.M."/>
            <person name="Suarez D.L."/>
            <person name="Swayne D.E."/>
        </authorList>
    </citation>
    <scope>NUCLEOTIDE SEQUENCE [LARGE SCALE GENOMIC DNA]</scope>
    <source>
        <strain evidence="3 4">B5P</strain>
    </source>
</reference>
<protein>
    <submittedName>
        <fullName evidence="3">TRAP-type C4-dicarboxylate transport system, substrate-binding protein</fullName>
    </submittedName>
</protein>
<accession>A0A1X7NJS7</accession>
<name>A0A1X7NJS7_9HYPH</name>
<dbReference type="Gene3D" id="3.40.190.170">
    <property type="entry name" value="Bacterial extracellular solute-binding protein, family 7"/>
    <property type="match status" value="1"/>
</dbReference>
<dbReference type="InterPro" id="IPR018389">
    <property type="entry name" value="DctP_fam"/>
</dbReference>
<organism evidence="3 4">
    <name type="scientific">Mesorhizobium australicum</name>
    <dbReference type="NCBI Taxonomy" id="536018"/>
    <lineage>
        <taxon>Bacteria</taxon>
        <taxon>Pseudomonadati</taxon>
        <taxon>Pseudomonadota</taxon>
        <taxon>Alphaproteobacteria</taxon>
        <taxon>Hyphomicrobiales</taxon>
        <taxon>Phyllobacteriaceae</taxon>
        <taxon>Mesorhizobium</taxon>
    </lineage>
</organism>
<evidence type="ECO:0000313" key="4">
    <source>
        <dbReference type="Proteomes" id="UP000193083"/>
    </source>
</evidence>
<dbReference type="GO" id="GO:0055085">
    <property type="term" value="P:transmembrane transport"/>
    <property type="evidence" value="ECO:0007669"/>
    <property type="project" value="InterPro"/>
</dbReference>
<dbReference type="Proteomes" id="UP000193083">
    <property type="component" value="Unassembled WGS sequence"/>
</dbReference>
<sequence>MFWKKAVLSLVVAGFFGMNAAKAETEFTFSSWIPWTHGLNVHLYIPWAEAVEKASNGEIKIRFLPKSVAAPRAYLDAVRTGQTDIGFGTHSYSPQLFAAYHFTDFPFLGDRSVVTSVALQRTHDKFLADKNLYDGVQLIGINTLGPGLLFHRTKLIKSPEDMVGQKIRTGGEITRRLVEGLGGVSVAQPITKAYELLSTGVVDGHAGHWEQLVGFKLAEVLPYATIIPGGLNSGSMYLMVNKAKYDSLSPVGKAAFDKYSGEVFAKMAGEAWDKINDEGKAAAVAAGTTIADAPDAVIDAMKKVSVEFEAEYYKEVAATDLDGKAILDYFRSQVDELKAK</sequence>
<keyword evidence="4" id="KW-1185">Reference proteome</keyword>
<gene>
    <name evidence="3" type="ORF">SAMN02982922_2012</name>
</gene>
<evidence type="ECO:0000256" key="2">
    <source>
        <dbReference type="SAM" id="SignalP"/>
    </source>
</evidence>
<dbReference type="AlphaFoldDB" id="A0A1X7NJS7"/>
<keyword evidence="1 2" id="KW-0732">Signal</keyword>
<feature type="chain" id="PRO_5010889754" evidence="2">
    <location>
        <begin position="24"/>
        <end position="340"/>
    </location>
</feature>
<dbReference type="SUPFAM" id="SSF53850">
    <property type="entry name" value="Periplasmic binding protein-like II"/>
    <property type="match status" value="1"/>
</dbReference>
<evidence type="ECO:0000313" key="3">
    <source>
        <dbReference type="EMBL" id="SMH38067.1"/>
    </source>
</evidence>
<dbReference type="NCBIfam" id="NF037995">
    <property type="entry name" value="TRAP_S1"/>
    <property type="match status" value="1"/>
</dbReference>
<feature type="signal peptide" evidence="2">
    <location>
        <begin position="1"/>
        <end position="23"/>
    </location>
</feature>
<dbReference type="PANTHER" id="PTHR33376:SF15">
    <property type="entry name" value="BLL6794 PROTEIN"/>
    <property type="match status" value="1"/>
</dbReference>